<evidence type="ECO:0000313" key="1">
    <source>
        <dbReference type="EMBL" id="CAG6688469.1"/>
    </source>
</evidence>
<accession>A0A8D8TKW6</accession>
<dbReference type="AlphaFoldDB" id="A0A8D8TKW6"/>
<dbReference type="EMBL" id="HBUF01286917">
    <property type="protein sequence ID" value="CAG6688445.1"/>
    <property type="molecule type" value="Transcribed_RNA"/>
</dbReference>
<protein>
    <submittedName>
        <fullName evidence="1">Uncharacterized protein</fullName>
    </submittedName>
</protein>
<dbReference type="EMBL" id="HBUF01286921">
    <property type="protein sequence ID" value="CAG6688464.1"/>
    <property type="molecule type" value="Transcribed_RNA"/>
</dbReference>
<proteinExistence type="predicted"/>
<dbReference type="EMBL" id="HBUF01286922">
    <property type="protein sequence ID" value="CAG6688469.1"/>
    <property type="molecule type" value="Transcribed_RNA"/>
</dbReference>
<reference evidence="1" key="1">
    <citation type="submission" date="2021-05" db="EMBL/GenBank/DDBJ databases">
        <authorList>
            <person name="Alioto T."/>
            <person name="Alioto T."/>
            <person name="Gomez Garrido J."/>
        </authorList>
    </citation>
    <scope>NUCLEOTIDE SEQUENCE</scope>
</reference>
<organism evidence="1">
    <name type="scientific">Cacopsylla melanoneura</name>
    <dbReference type="NCBI Taxonomy" id="428564"/>
    <lineage>
        <taxon>Eukaryota</taxon>
        <taxon>Metazoa</taxon>
        <taxon>Ecdysozoa</taxon>
        <taxon>Arthropoda</taxon>
        <taxon>Hexapoda</taxon>
        <taxon>Insecta</taxon>
        <taxon>Pterygota</taxon>
        <taxon>Neoptera</taxon>
        <taxon>Paraneoptera</taxon>
        <taxon>Hemiptera</taxon>
        <taxon>Sternorrhyncha</taxon>
        <taxon>Psylloidea</taxon>
        <taxon>Psyllidae</taxon>
        <taxon>Psyllinae</taxon>
        <taxon>Cacopsylla</taxon>
    </lineage>
</organism>
<name>A0A8D8TKW6_9HEMI</name>
<sequence>MKLKTEKKKKVAFNFGLMSLSTASVILRRGFYPPGAGTNQLLTLTSPSTRSLGPRWSPYKSLVVINQFNLFYPLAQTVASPTQSYKQITIESMTNYLNKEQSLTCREE</sequence>